<evidence type="ECO:0008006" key="3">
    <source>
        <dbReference type="Google" id="ProtNLM"/>
    </source>
</evidence>
<comment type="caution">
    <text evidence="1">The sequence shown here is derived from an EMBL/GenBank/DDBJ whole genome shotgun (WGS) entry which is preliminary data.</text>
</comment>
<dbReference type="InterPro" id="IPR016024">
    <property type="entry name" value="ARM-type_fold"/>
</dbReference>
<keyword evidence="2" id="KW-1185">Reference proteome</keyword>
<name>A0ABP5E7F9_9ACTN</name>
<protein>
    <recommendedName>
        <fullName evidence="3">PBS lyase HEAT domain protein repeat-containing protein</fullName>
    </recommendedName>
</protein>
<dbReference type="EMBL" id="BAAAQM010000049">
    <property type="protein sequence ID" value="GAA1992919.1"/>
    <property type="molecule type" value="Genomic_DNA"/>
</dbReference>
<dbReference type="SUPFAM" id="SSF48371">
    <property type="entry name" value="ARM repeat"/>
    <property type="match status" value="1"/>
</dbReference>
<organism evidence="1 2">
    <name type="scientific">Catenulispora subtropica</name>
    <dbReference type="NCBI Taxonomy" id="450798"/>
    <lineage>
        <taxon>Bacteria</taxon>
        <taxon>Bacillati</taxon>
        <taxon>Actinomycetota</taxon>
        <taxon>Actinomycetes</taxon>
        <taxon>Catenulisporales</taxon>
        <taxon>Catenulisporaceae</taxon>
        <taxon>Catenulispora</taxon>
    </lineage>
</organism>
<accession>A0ABP5E7F9</accession>
<sequence>MFAGLFDTDWASLTHAYGAAEGVPQILLGLASEDPDTREIALDDFHGAVHHQGDIYDSTVACLPFLFELVANPTSPGRGAVAELFASFGESLDGSGRLHGGDDAAWRTPYRDAEGFIRSRTDEFVLWLTDADAQVRAAAAAALAYFAVEALDAVLLIEQRLAEEPVVECRIALITAAADIAVRAPDTADRVADWLLGIVGDDTDPGTRLAALVHLARSAPDRAVDDLTGRAIGLLSEISVHHGYTAAPADDRPATPTLVGAVRVMFAPEREGRADAWTSDLVRVLHDALAERVADRIALVADQLQHPDPGPRVDALRMGSQLIGRWRGPFEGLVRLIGGQLDAPEHPVRYMAALALQDSYDLAAPAADALASQVLALGPAAWCDTDRKVQDPYRMMLLALARLGDSRAVPGIAAALADGGEASMLVQTLGQFRDYRHKFEPGLLEQLAAVPAEIDRDGQNHVNKLLSAVRQLGTTEAVPDTIRILAAAREHENRWVIQSALHALKACGTAAQSAMPQVRQLAGHSDVHVALLAIETAWTITQNADDFLSDLRPRLDATDPGKAGLAANTAGTAGAIATPLTDSIQALTGADDLWTRVRAASALIRITGTAGNLLPILTDAWQENLHTRTGTAECVASLRAQAEGFLPLLRAELADPRRYTLRQGVWSNSNIPSDEKLLHTCAGAIEQISWPAQDRKESSR</sequence>
<evidence type="ECO:0000313" key="2">
    <source>
        <dbReference type="Proteomes" id="UP001499854"/>
    </source>
</evidence>
<proteinExistence type="predicted"/>
<gene>
    <name evidence="1" type="ORF">GCM10009838_66030</name>
</gene>
<dbReference type="InterPro" id="IPR011989">
    <property type="entry name" value="ARM-like"/>
</dbReference>
<reference evidence="2" key="1">
    <citation type="journal article" date="2019" name="Int. J. Syst. Evol. Microbiol.">
        <title>The Global Catalogue of Microorganisms (GCM) 10K type strain sequencing project: providing services to taxonomists for standard genome sequencing and annotation.</title>
        <authorList>
            <consortium name="The Broad Institute Genomics Platform"/>
            <consortium name="The Broad Institute Genome Sequencing Center for Infectious Disease"/>
            <person name="Wu L."/>
            <person name="Ma J."/>
        </authorList>
    </citation>
    <scope>NUCLEOTIDE SEQUENCE [LARGE SCALE GENOMIC DNA]</scope>
    <source>
        <strain evidence="2">JCM 16013</strain>
    </source>
</reference>
<evidence type="ECO:0000313" key="1">
    <source>
        <dbReference type="EMBL" id="GAA1992919.1"/>
    </source>
</evidence>
<dbReference type="Gene3D" id="1.25.10.10">
    <property type="entry name" value="Leucine-rich Repeat Variant"/>
    <property type="match status" value="2"/>
</dbReference>
<dbReference type="Proteomes" id="UP001499854">
    <property type="component" value="Unassembled WGS sequence"/>
</dbReference>
<dbReference type="RefSeq" id="WP_344661088.1">
    <property type="nucleotide sequence ID" value="NZ_BAAAQM010000049.1"/>
</dbReference>